<dbReference type="SUPFAM" id="SSF52540">
    <property type="entry name" value="P-loop containing nucleoside triphosphate hydrolases"/>
    <property type="match status" value="1"/>
</dbReference>
<reference evidence="7" key="1">
    <citation type="journal article" date="2020" name="Nature">
        <title>Giant virus diversity and host interactions through global metagenomics.</title>
        <authorList>
            <person name="Schulz F."/>
            <person name="Roux S."/>
            <person name="Paez-Espino D."/>
            <person name="Jungbluth S."/>
            <person name="Walsh D.A."/>
            <person name="Denef V.J."/>
            <person name="McMahon K.D."/>
            <person name="Konstantinidis K.T."/>
            <person name="Eloe-Fadrosh E.A."/>
            <person name="Kyrpides N.C."/>
            <person name="Woyke T."/>
        </authorList>
    </citation>
    <scope>NUCLEOTIDE SEQUENCE</scope>
    <source>
        <strain evidence="7">GVMAG-M-3300023179-2</strain>
    </source>
</reference>
<evidence type="ECO:0000313" key="7">
    <source>
        <dbReference type="EMBL" id="QHT26917.1"/>
    </source>
</evidence>
<sequence>MNDMLNSKGNKINFLNNLPYSDQYKKLAEKWSKLPVYSNENINKFMNLLNSKQVILLSSGTGSGKTVIIPKLLLKNIIDKNISGKIAITNPKILTTFSNAEYGALTLDVTLGEEVGFKYKGAPKHSVGDKTRLVYLTDGLLLTMISNEDKYLKDYVGVVIDEAHERHIQIDLLLKLLKEIVLHRKDFKLVIMSATINAKVFSDYFNVKDINYGEIDISGSSNYPIKQNWLEKDINKKEYLNVAINRCNEILKLEEENNDIIIFVPIQKDTINGCNKITETNKHLLCVEVFAKMSSQNRELAISKDKYKQSGYDKKVIFATNVAESSITFDGLIYVIDTGLELINQFDSLNNMNIVNIDYTTQSQIIQRIGRTGRTSPGIAYHLYTQKKFNSLEKYPKPGILVMDLTDYALSLIYYATTINNFIKLTNDLITKPTKIQLDFVLHKLEFNKCLKLNNNNGVLSRVGINILKFKSTELMSALAIIMSYYLNCQYEIMVIMAMIDVTDNKLDTLFIYDNQMKYIKYFNKYSYPNSDHLTLLNIYMELYKKNIHQYLNIDIFKKIDKQVKEYKHFARSINKKNYKYMNKKYNLITIDPYEDNINNILYVLGKSHLYNLIRYNNTVNFKKNTTANLEFLRITVTNKNNYEYSIFHSLINRFDRKVFNIITKIPNFIKIK</sequence>
<evidence type="ECO:0000256" key="2">
    <source>
        <dbReference type="ARBA" id="ARBA00022801"/>
    </source>
</evidence>
<keyword evidence="2" id="KW-0378">Hydrolase</keyword>
<evidence type="ECO:0000256" key="3">
    <source>
        <dbReference type="ARBA" id="ARBA00022806"/>
    </source>
</evidence>
<evidence type="ECO:0000256" key="4">
    <source>
        <dbReference type="ARBA" id="ARBA00022840"/>
    </source>
</evidence>
<dbReference type="CDD" id="cd17917">
    <property type="entry name" value="DEXHc_RHA-like"/>
    <property type="match status" value="1"/>
</dbReference>
<dbReference type="PANTHER" id="PTHR18934">
    <property type="entry name" value="ATP-DEPENDENT RNA HELICASE"/>
    <property type="match status" value="1"/>
</dbReference>
<protein>
    <recommendedName>
        <fullName evidence="8">Helicase ATP-binding domain-containing protein</fullName>
    </recommendedName>
</protein>
<evidence type="ECO:0000259" key="5">
    <source>
        <dbReference type="PROSITE" id="PS51192"/>
    </source>
</evidence>
<dbReference type="AlphaFoldDB" id="A0A6C0ECL4"/>
<dbReference type="InterPro" id="IPR001650">
    <property type="entry name" value="Helicase_C-like"/>
</dbReference>
<dbReference type="InterPro" id="IPR011545">
    <property type="entry name" value="DEAD/DEAH_box_helicase_dom"/>
</dbReference>
<dbReference type="Pfam" id="PF00271">
    <property type="entry name" value="Helicase_C"/>
    <property type="match status" value="1"/>
</dbReference>
<evidence type="ECO:0000256" key="1">
    <source>
        <dbReference type="ARBA" id="ARBA00022741"/>
    </source>
</evidence>
<dbReference type="InterPro" id="IPR027417">
    <property type="entry name" value="P-loop_NTPase"/>
</dbReference>
<dbReference type="Gene3D" id="3.40.50.300">
    <property type="entry name" value="P-loop containing nucleotide triphosphate hydrolases"/>
    <property type="match status" value="2"/>
</dbReference>
<dbReference type="GO" id="GO:0004386">
    <property type="term" value="F:helicase activity"/>
    <property type="evidence" value="ECO:0007669"/>
    <property type="project" value="UniProtKB-KW"/>
</dbReference>
<dbReference type="GO" id="GO:0005524">
    <property type="term" value="F:ATP binding"/>
    <property type="evidence" value="ECO:0007669"/>
    <property type="project" value="UniProtKB-KW"/>
</dbReference>
<dbReference type="Pfam" id="PF00270">
    <property type="entry name" value="DEAD"/>
    <property type="match status" value="1"/>
</dbReference>
<proteinExistence type="predicted"/>
<dbReference type="GO" id="GO:0003723">
    <property type="term" value="F:RNA binding"/>
    <property type="evidence" value="ECO:0007669"/>
    <property type="project" value="TreeGrafter"/>
</dbReference>
<accession>A0A6C0ECL4</accession>
<evidence type="ECO:0008006" key="8">
    <source>
        <dbReference type="Google" id="ProtNLM"/>
    </source>
</evidence>
<dbReference type="GO" id="GO:0016787">
    <property type="term" value="F:hydrolase activity"/>
    <property type="evidence" value="ECO:0007669"/>
    <property type="project" value="UniProtKB-KW"/>
</dbReference>
<dbReference type="PROSITE" id="PS51194">
    <property type="entry name" value="HELICASE_CTER"/>
    <property type="match status" value="1"/>
</dbReference>
<keyword evidence="4" id="KW-0067">ATP-binding</keyword>
<dbReference type="SMART" id="SM00490">
    <property type="entry name" value="HELICc"/>
    <property type="match status" value="1"/>
</dbReference>
<dbReference type="InterPro" id="IPR014001">
    <property type="entry name" value="Helicase_ATP-bd"/>
</dbReference>
<feature type="domain" description="Helicase ATP-binding" evidence="5">
    <location>
        <begin position="46"/>
        <end position="214"/>
    </location>
</feature>
<keyword evidence="3" id="KW-0347">Helicase</keyword>
<dbReference type="PROSITE" id="PS51192">
    <property type="entry name" value="HELICASE_ATP_BIND_1"/>
    <property type="match status" value="1"/>
</dbReference>
<evidence type="ECO:0000259" key="6">
    <source>
        <dbReference type="PROSITE" id="PS51194"/>
    </source>
</evidence>
<dbReference type="SMART" id="SM00487">
    <property type="entry name" value="DEXDc"/>
    <property type="match status" value="1"/>
</dbReference>
<dbReference type="PANTHER" id="PTHR18934:SF91">
    <property type="entry name" value="PRE-MRNA-SPLICING FACTOR ATP-DEPENDENT RNA HELICASE PRP16"/>
    <property type="match status" value="1"/>
</dbReference>
<keyword evidence="1" id="KW-0547">Nucleotide-binding</keyword>
<feature type="domain" description="Helicase C-terminal" evidence="6">
    <location>
        <begin position="245"/>
        <end position="430"/>
    </location>
</feature>
<name>A0A6C0ECL4_9ZZZZ</name>
<organism evidence="7">
    <name type="scientific">viral metagenome</name>
    <dbReference type="NCBI Taxonomy" id="1070528"/>
    <lineage>
        <taxon>unclassified sequences</taxon>
        <taxon>metagenomes</taxon>
        <taxon>organismal metagenomes</taxon>
    </lineage>
</organism>
<dbReference type="EMBL" id="MN739804">
    <property type="protein sequence ID" value="QHT26917.1"/>
    <property type="molecule type" value="Genomic_DNA"/>
</dbReference>
<dbReference type="CDD" id="cd18791">
    <property type="entry name" value="SF2_C_RHA"/>
    <property type="match status" value="1"/>
</dbReference>